<accession>A0A1H9ZUR4</accession>
<dbReference type="Proteomes" id="UP000199568">
    <property type="component" value="Unassembled WGS sequence"/>
</dbReference>
<proteinExistence type="predicted"/>
<organism evidence="1 2">
    <name type="scientific">Natronincola peptidivorans</name>
    <dbReference type="NCBI Taxonomy" id="426128"/>
    <lineage>
        <taxon>Bacteria</taxon>
        <taxon>Bacillati</taxon>
        <taxon>Bacillota</taxon>
        <taxon>Clostridia</taxon>
        <taxon>Peptostreptococcales</taxon>
        <taxon>Natronincolaceae</taxon>
        <taxon>Natronincola</taxon>
    </lineage>
</organism>
<gene>
    <name evidence="1" type="ORF">SAMN05660297_00735</name>
</gene>
<dbReference type="AlphaFoldDB" id="A0A1H9ZUR4"/>
<name>A0A1H9ZUR4_9FIRM</name>
<dbReference type="RefSeq" id="WP_090439485.1">
    <property type="nucleotide sequence ID" value="NZ_FOHU01000002.1"/>
</dbReference>
<evidence type="ECO:0000313" key="2">
    <source>
        <dbReference type="Proteomes" id="UP000199568"/>
    </source>
</evidence>
<keyword evidence="2" id="KW-1185">Reference proteome</keyword>
<reference evidence="1 2" key="1">
    <citation type="submission" date="2016-10" db="EMBL/GenBank/DDBJ databases">
        <authorList>
            <person name="de Groot N.N."/>
        </authorList>
    </citation>
    <scope>NUCLEOTIDE SEQUENCE [LARGE SCALE GENOMIC DNA]</scope>
    <source>
        <strain evidence="1 2">DSM 18979</strain>
    </source>
</reference>
<dbReference type="EMBL" id="FOHU01000002">
    <property type="protein sequence ID" value="SES85513.1"/>
    <property type="molecule type" value="Genomic_DNA"/>
</dbReference>
<dbReference type="STRING" id="426128.SAMN05660297_00735"/>
<sequence>MKLMNCPRCGRLIKDEGDGEILCSKCALQQGDPYKKVRDYIYAHQGATIMDVATATGISETLILKYLKEGRLSLLETKSMLNHCEKCGVVIEKGYICGSCMKEELEIKEQKSYGTNKSTTSGFGRRRRR</sequence>
<protein>
    <recommendedName>
        <fullName evidence="3">Flagellar operon protein TIGR03826</fullName>
    </recommendedName>
</protein>
<evidence type="ECO:0000313" key="1">
    <source>
        <dbReference type="EMBL" id="SES85513.1"/>
    </source>
</evidence>
<dbReference type="OrthoDB" id="1739831at2"/>
<evidence type="ECO:0008006" key="3">
    <source>
        <dbReference type="Google" id="ProtNLM"/>
    </source>
</evidence>